<dbReference type="AlphaFoldDB" id="A0A8J7UI77"/>
<feature type="transmembrane region" description="Helical" evidence="1">
    <location>
        <begin position="65"/>
        <end position="92"/>
    </location>
</feature>
<accession>A0A8J7UI77</accession>
<name>A0A8J7UI77_9HYPH</name>
<evidence type="ECO:0000256" key="1">
    <source>
        <dbReference type="SAM" id="Phobius"/>
    </source>
</evidence>
<keyword evidence="1" id="KW-0472">Membrane</keyword>
<dbReference type="EMBL" id="JAGIYY010000001">
    <property type="protein sequence ID" value="MBP0437505.1"/>
    <property type="molecule type" value="Genomic_DNA"/>
</dbReference>
<protein>
    <submittedName>
        <fullName evidence="2">Uncharacterized protein</fullName>
    </submittedName>
</protein>
<comment type="caution">
    <text evidence="2">The sequence shown here is derived from an EMBL/GenBank/DDBJ whole genome shotgun (WGS) entry which is preliminary data.</text>
</comment>
<organism evidence="2 3">
    <name type="scientific">Tianweitania sediminis</name>
    <dbReference type="NCBI Taxonomy" id="1502156"/>
    <lineage>
        <taxon>Bacteria</taxon>
        <taxon>Pseudomonadati</taxon>
        <taxon>Pseudomonadota</taxon>
        <taxon>Alphaproteobacteria</taxon>
        <taxon>Hyphomicrobiales</taxon>
        <taxon>Phyllobacteriaceae</taxon>
        <taxon>Tianweitania</taxon>
    </lineage>
</organism>
<proteinExistence type="predicted"/>
<reference evidence="2" key="1">
    <citation type="submission" date="2021-03" db="EMBL/GenBank/DDBJ databases">
        <title>Genome sequencing and assembly of Tianweitania sediminis.</title>
        <authorList>
            <person name="Chhetri G."/>
        </authorList>
    </citation>
    <scope>NUCLEOTIDE SEQUENCE</scope>
    <source>
        <strain evidence="2">Z8</strain>
    </source>
</reference>
<gene>
    <name evidence="2" type="ORF">J5Y06_02410</name>
</gene>
<dbReference type="Proteomes" id="UP000666240">
    <property type="component" value="Unassembled WGS sequence"/>
</dbReference>
<dbReference type="RefSeq" id="WP_209333507.1">
    <property type="nucleotide sequence ID" value="NZ_JAGIYY010000001.1"/>
</dbReference>
<keyword evidence="3" id="KW-1185">Reference proteome</keyword>
<sequence length="105" mass="11585">MQARRGKSWTIFWLLFALAAILFFAAAPLISALTAGAIAKAHGCTLHEGFVNPCIIDGTDYGETLYQFGVMGWFMLITIPAGLVLLIGWLAVTSQHLLRWYRARA</sequence>
<keyword evidence="1" id="KW-1133">Transmembrane helix</keyword>
<keyword evidence="1" id="KW-0812">Transmembrane</keyword>
<evidence type="ECO:0000313" key="2">
    <source>
        <dbReference type="EMBL" id="MBP0437505.1"/>
    </source>
</evidence>
<evidence type="ECO:0000313" key="3">
    <source>
        <dbReference type="Proteomes" id="UP000666240"/>
    </source>
</evidence>